<feature type="compositionally biased region" description="Basic and acidic residues" evidence="1">
    <location>
        <begin position="1"/>
        <end position="19"/>
    </location>
</feature>
<dbReference type="AlphaFoldDB" id="G2Y9B2"/>
<organism evidence="2 3">
    <name type="scientific">Botryotinia fuckeliana (strain T4)</name>
    <name type="common">Noble rot fungus</name>
    <name type="synonym">Botrytis cinerea</name>
    <dbReference type="NCBI Taxonomy" id="999810"/>
    <lineage>
        <taxon>Eukaryota</taxon>
        <taxon>Fungi</taxon>
        <taxon>Dikarya</taxon>
        <taxon>Ascomycota</taxon>
        <taxon>Pezizomycotina</taxon>
        <taxon>Leotiomycetes</taxon>
        <taxon>Helotiales</taxon>
        <taxon>Sclerotiniaceae</taxon>
        <taxon>Botrytis</taxon>
    </lineage>
</organism>
<sequence>MLGNRKTQERSKNVEDAGKRISKKANTSKDLVAKKHHTAQIGETQESKTHRIKGGRIVLKPCVKLIRRLMRKIERHMG</sequence>
<evidence type="ECO:0000256" key="1">
    <source>
        <dbReference type="SAM" id="MobiDB-lite"/>
    </source>
</evidence>
<evidence type="ECO:0000313" key="3">
    <source>
        <dbReference type="Proteomes" id="UP000008177"/>
    </source>
</evidence>
<gene>
    <name evidence="2" type="ORF">BofuT4_uP030640.1</name>
</gene>
<dbReference type="HOGENOM" id="CLU_2621751_0_0_1"/>
<dbReference type="EMBL" id="FQ790300">
    <property type="protein sequence ID" value="CCD49188.1"/>
    <property type="molecule type" value="Genomic_DNA"/>
</dbReference>
<dbReference type="Proteomes" id="UP000008177">
    <property type="component" value="Unplaced contigs"/>
</dbReference>
<dbReference type="InParanoid" id="G2Y9B2"/>
<evidence type="ECO:0000313" key="2">
    <source>
        <dbReference type="EMBL" id="CCD49188.1"/>
    </source>
</evidence>
<accession>G2Y9B2</accession>
<proteinExistence type="predicted"/>
<feature type="region of interest" description="Disordered" evidence="1">
    <location>
        <begin position="1"/>
        <end position="49"/>
    </location>
</feature>
<reference evidence="3" key="1">
    <citation type="journal article" date="2011" name="PLoS Genet.">
        <title>Genomic analysis of the necrotrophic fungal pathogens Sclerotinia sclerotiorum and Botrytis cinerea.</title>
        <authorList>
            <person name="Amselem J."/>
            <person name="Cuomo C.A."/>
            <person name="van Kan J.A."/>
            <person name="Viaud M."/>
            <person name="Benito E.P."/>
            <person name="Couloux A."/>
            <person name="Coutinho P.M."/>
            <person name="de Vries R.P."/>
            <person name="Dyer P.S."/>
            <person name="Fillinger S."/>
            <person name="Fournier E."/>
            <person name="Gout L."/>
            <person name="Hahn M."/>
            <person name="Kohn L."/>
            <person name="Lapalu N."/>
            <person name="Plummer K.M."/>
            <person name="Pradier J.M."/>
            <person name="Quevillon E."/>
            <person name="Sharon A."/>
            <person name="Simon A."/>
            <person name="ten Have A."/>
            <person name="Tudzynski B."/>
            <person name="Tudzynski P."/>
            <person name="Wincker P."/>
            <person name="Andrew M."/>
            <person name="Anthouard V."/>
            <person name="Beever R.E."/>
            <person name="Beffa R."/>
            <person name="Benoit I."/>
            <person name="Bouzid O."/>
            <person name="Brault B."/>
            <person name="Chen Z."/>
            <person name="Choquer M."/>
            <person name="Collemare J."/>
            <person name="Cotton P."/>
            <person name="Danchin E.G."/>
            <person name="Da Silva C."/>
            <person name="Gautier A."/>
            <person name="Giraud C."/>
            <person name="Giraud T."/>
            <person name="Gonzalez C."/>
            <person name="Grossetete S."/>
            <person name="Guldener U."/>
            <person name="Henrissat B."/>
            <person name="Howlett B.J."/>
            <person name="Kodira C."/>
            <person name="Kretschmer M."/>
            <person name="Lappartient A."/>
            <person name="Leroch M."/>
            <person name="Levis C."/>
            <person name="Mauceli E."/>
            <person name="Neuveglise C."/>
            <person name="Oeser B."/>
            <person name="Pearson M."/>
            <person name="Poulain J."/>
            <person name="Poussereau N."/>
            <person name="Quesneville H."/>
            <person name="Rascle C."/>
            <person name="Schumacher J."/>
            <person name="Segurens B."/>
            <person name="Sexton A."/>
            <person name="Silva E."/>
            <person name="Sirven C."/>
            <person name="Soanes D.M."/>
            <person name="Talbot N.J."/>
            <person name="Templeton M."/>
            <person name="Yandava C."/>
            <person name="Yarden O."/>
            <person name="Zeng Q."/>
            <person name="Rollins J.A."/>
            <person name="Lebrun M.H."/>
            <person name="Dickman M."/>
        </authorList>
    </citation>
    <scope>NUCLEOTIDE SEQUENCE [LARGE SCALE GENOMIC DNA]</scope>
    <source>
        <strain evidence="3">T4</strain>
    </source>
</reference>
<name>G2Y9B2_BOTF4</name>
<protein>
    <submittedName>
        <fullName evidence="2">Uncharacterized protein</fullName>
    </submittedName>
</protein>